<name>A0A0W0Z2Z6_9GAMM</name>
<sequence>MRSCAVLSGTFVARLLAANSSTQPDLRRPERVFWREGSPNIGTMPLQEILRAKRRAQDDVDRVMAKM</sequence>
<reference evidence="1 2" key="1">
    <citation type="submission" date="2015-11" db="EMBL/GenBank/DDBJ databases">
        <title>Genomic analysis of 38 Legionella species identifies large and diverse effector repertoires.</title>
        <authorList>
            <person name="Burstein D."/>
            <person name="Amaro F."/>
            <person name="Zusman T."/>
            <person name="Lifshitz Z."/>
            <person name="Cohen O."/>
            <person name="Gilbert J.A."/>
            <person name="Pupko T."/>
            <person name="Shuman H.A."/>
            <person name="Segal G."/>
        </authorList>
    </citation>
    <scope>NUCLEOTIDE SEQUENCE [LARGE SCALE GENOMIC DNA]</scope>
    <source>
        <strain evidence="1 2">ATCC 49655</strain>
    </source>
</reference>
<proteinExistence type="predicted"/>
<dbReference type="EMBL" id="LNYW01000020">
    <property type="protein sequence ID" value="KTD63504.1"/>
    <property type="molecule type" value="Genomic_DNA"/>
</dbReference>
<evidence type="ECO:0000313" key="1">
    <source>
        <dbReference type="EMBL" id="KTD63504.1"/>
    </source>
</evidence>
<dbReference type="Proteomes" id="UP000054600">
    <property type="component" value="Unassembled WGS sequence"/>
</dbReference>
<protein>
    <submittedName>
        <fullName evidence="1">Uncharacterized protein</fullName>
    </submittedName>
</protein>
<accession>A0A0W0Z2Z6</accession>
<dbReference type="AlphaFoldDB" id="A0A0W0Z2Z6"/>
<gene>
    <name evidence="1" type="ORF">Lsha_0682</name>
</gene>
<comment type="caution">
    <text evidence="1">The sequence shown here is derived from an EMBL/GenBank/DDBJ whole genome shotgun (WGS) entry which is preliminary data.</text>
</comment>
<evidence type="ECO:0000313" key="2">
    <source>
        <dbReference type="Proteomes" id="UP000054600"/>
    </source>
</evidence>
<organism evidence="1 2">
    <name type="scientific">Legionella shakespearei DSM 23087</name>
    <dbReference type="NCBI Taxonomy" id="1122169"/>
    <lineage>
        <taxon>Bacteria</taxon>
        <taxon>Pseudomonadati</taxon>
        <taxon>Pseudomonadota</taxon>
        <taxon>Gammaproteobacteria</taxon>
        <taxon>Legionellales</taxon>
        <taxon>Legionellaceae</taxon>
        <taxon>Legionella</taxon>
    </lineage>
</organism>
<dbReference type="PATRIC" id="fig|1122169.6.peg.779"/>
<keyword evidence="2" id="KW-1185">Reference proteome</keyword>
<dbReference type="STRING" id="1122169.Lsha_0682"/>